<dbReference type="STRING" id="1884432.SAMN05518683_104173"/>
<evidence type="ECO:0000313" key="3">
    <source>
        <dbReference type="Proteomes" id="UP000198892"/>
    </source>
</evidence>
<sequence>MAINHKHNSNVSIDWYKYVGSHGTVYEIDRFGASAPGGEVVEKYGFEPEGATEAAWQLIKR</sequence>
<dbReference type="InterPro" id="IPR055152">
    <property type="entry name" value="Transketolase-like_C_2"/>
</dbReference>
<gene>
    <name evidence="2" type="ORF">SAMN05518683_104173</name>
</gene>
<protein>
    <submittedName>
        <fullName evidence="2">Transketolase</fullName>
    </submittedName>
</protein>
<dbReference type="Proteomes" id="UP000198892">
    <property type="component" value="Unassembled WGS sequence"/>
</dbReference>
<dbReference type="InterPro" id="IPR009014">
    <property type="entry name" value="Transketo_C/PFOR_II"/>
</dbReference>
<accession>A0A1I5PMT7</accession>
<evidence type="ECO:0000313" key="2">
    <source>
        <dbReference type="EMBL" id="SFP35364.1"/>
    </source>
</evidence>
<dbReference type="SUPFAM" id="SSF52922">
    <property type="entry name" value="TK C-terminal domain-like"/>
    <property type="match status" value="1"/>
</dbReference>
<dbReference type="AlphaFoldDB" id="A0A1I5PMT7"/>
<dbReference type="EMBL" id="FOXD01000004">
    <property type="protein sequence ID" value="SFP35364.1"/>
    <property type="molecule type" value="Genomic_DNA"/>
</dbReference>
<reference evidence="3" key="1">
    <citation type="submission" date="2016-10" db="EMBL/GenBank/DDBJ databases">
        <authorList>
            <person name="Varghese N."/>
            <person name="Submissions S."/>
        </authorList>
    </citation>
    <scope>NUCLEOTIDE SEQUENCE [LARGE SCALE GENOMIC DNA]</scope>
    <source>
        <strain evidence="3">S7</strain>
    </source>
</reference>
<dbReference type="OrthoDB" id="8732661at2"/>
<dbReference type="Gene3D" id="3.40.50.920">
    <property type="match status" value="1"/>
</dbReference>
<name>A0A1I5PMT7_9BACI</name>
<organism evidence="2 3">
    <name type="scientific">Salibacterium halotolerans</name>
    <dbReference type="NCBI Taxonomy" id="1884432"/>
    <lineage>
        <taxon>Bacteria</taxon>
        <taxon>Bacillati</taxon>
        <taxon>Bacillota</taxon>
        <taxon>Bacilli</taxon>
        <taxon>Bacillales</taxon>
        <taxon>Bacillaceae</taxon>
    </lineage>
</organism>
<proteinExistence type="predicted"/>
<keyword evidence="3" id="KW-1185">Reference proteome</keyword>
<dbReference type="Pfam" id="PF22613">
    <property type="entry name" value="Transketolase_C_1"/>
    <property type="match status" value="1"/>
</dbReference>
<evidence type="ECO:0000259" key="1">
    <source>
        <dbReference type="Pfam" id="PF22613"/>
    </source>
</evidence>
<feature type="domain" description="Transketolase-like C-terminal" evidence="1">
    <location>
        <begin position="11"/>
        <end position="47"/>
    </location>
</feature>